<name>A0A0N1H110_9EURO</name>
<keyword evidence="4" id="KW-1185">Reference proteome</keyword>
<proteinExistence type="predicted"/>
<organism evidence="3 4">
    <name type="scientific">Cyphellophora attinorum</name>
    <dbReference type="NCBI Taxonomy" id="1664694"/>
    <lineage>
        <taxon>Eukaryota</taxon>
        <taxon>Fungi</taxon>
        <taxon>Dikarya</taxon>
        <taxon>Ascomycota</taxon>
        <taxon>Pezizomycotina</taxon>
        <taxon>Eurotiomycetes</taxon>
        <taxon>Chaetothyriomycetidae</taxon>
        <taxon>Chaetothyriales</taxon>
        <taxon>Cyphellophoraceae</taxon>
        <taxon>Cyphellophora</taxon>
    </lineage>
</organism>
<dbReference type="OrthoDB" id="4119985at2759"/>
<accession>A0A0N1H110</accession>
<evidence type="ECO:0000256" key="2">
    <source>
        <dbReference type="SAM" id="SignalP"/>
    </source>
</evidence>
<feature type="chain" id="PRO_5005872885" evidence="2">
    <location>
        <begin position="20"/>
        <end position="325"/>
    </location>
</feature>
<evidence type="ECO:0000313" key="3">
    <source>
        <dbReference type="EMBL" id="KPI37626.1"/>
    </source>
</evidence>
<feature type="compositionally biased region" description="Basic and acidic residues" evidence="1">
    <location>
        <begin position="250"/>
        <end position="261"/>
    </location>
</feature>
<gene>
    <name evidence="3" type="ORF">AB675_3952</name>
</gene>
<keyword evidence="2" id="KW-0732">Signal</keyword>
<dbReference type="EMBL" id="LFJN01000023">
    <property type="protein sequence ID" value="KPI37626.1"/>
    <property type="molecule type" value="Genomic_DNA"/>
</dbReference>
<evidence type="ECO:0000256" key="1">
    <source>
        <dbReference type="SAM" id="MobiDB-lite"/>
    </source>
</evidence>
<feature type="compositionally biased region" description="Low complexity" evidence="1">
    <location>
        <begin position="297"/>
        <end position="317"/>
    </location>
</feature>
<reference evidence="3 4" key="1">
    <citation type="submission" date="2015-06" db="EMBL/GenBank/DDBJ databases">
        <title>Draft genome of the ant-associated black yeast Phialophora attae CBS 131958.</title>
        <authorList>
            <person name="Moreno L.F."/>
            <person name="Stielow B.J."/>
            <person name="de Hoog S."/>
            <person name="Vicente V.A."/>
            <person name="Weiss V.A."/>
            <person name="de Vries M."/>
            <person name="Cruz L.M."/>
            <person name="Souza E.M."/>
        </authorList>
    </citation>
    <scope>NUCLEOTIDE SEQUENCE [LARGE SCALE GENOMIC DNA]</scope>
    <source>
        <strain evidence="3 4">CBS 131958</strain>
    </source>
</reference>
<dbReference type="VEuPathDB" id="FungiDB:AB675_3952"/>
<feature type="region of interest" description="Disordered" evidence="1">
    <location>
        <begin position="231"/>
        <end position="325"/>
    </location>
</feature>
<dbReference type="RefSeq" id="XP_017997589.1">
    <property type="nucleotide sequence ID" value="XM_018144050.1"/>
</dbReference>
<comment type="caution">
    <text evidence="3">The sequence shown here is derived from an EMBL/GenBank/DDBJ whole genome shotgun (WGS) entry which is preliminary data.</text>
</comment>
<feature type="signal peptide" evidence="2">
    <location>
        <begin position="1"/>
        <end position="19"/>
    </location>
</feature>
<protein>
    <submittedName>
        <fullName evidence="3">Uncharacterized protein</fullName>
    </submittedName>
</protein>
<evidence type="ECO:0000313" key="4">
    <source>
        <dbReference type="Proteomes" id="UP000038010"/>
    </source>
</evidence>
<sequence>MAPHTLAFLLLLPVALIDARPAQLLDANVTHHLDRRQCVPKPGRRPGSNEFDCDFQLPSAAQIVEHMRNPVKGKGIADRYAVFYSNLAYPGKYDPSLTKWVGGWLLKKGMYEDGREQFYWAIDPVDPTWLKAQSKYIDEHKDEFRAAYPDSFLNTIPKGQNVDGPAAMLNGCYFQALGAAAINPVAYIFAPKVAQPWDPQSVWARVEYPALTANKNIKEVYLIDPQPLWYKKKNRDPDAAKGPVQPPPFERPDPTCDKPELPDEPTLLWSRERGDPEIPFAWGPCPVGTDIWPLKDPSQQQPPQDEPGQNEPPQNETPQKHPPQD</sequence>
<dbReference type="Proteomes" id="UP000038010">
    <property type="component" value="Unassembled WGS sequence"/>
</dbReference>
<dbReference type="AlphaFoldDB" id="A0A0N1H110"/>
<dbReference type="GeneID" id="28735930"/>